<feature type="signal peptide" evidence="9">
    <location>
        <begin position="1"/>
        <end position="33"/>
    </location>
</feature>
<evidence type="ECO:0000256" key="3">
    <source>
        <dbReference type="ARBA" id="ARBA00006534"/>
    </source>
</evidence>
<dbReference type="NCBIfam" id="TIGR02069">
    <property type="entry name" value="cyanophycinase"/>
    <property type="match status" value="1"/>
</dbReference>
<reference evidence="10 11" key="1">
    <citation type="submission" date="2020-08" db="EMBL/GenBank/DDBJ databases">
        <title>Novel species isolated from subtropical streams in China.</title>
        <authorList>
            <person name="Lu H."/>
        </authorList>
    </citation>
    <scope>NUCLEOTIDE SEQUENCE [LARGE SCALE GENOMIC DNA]</scope>
    <source>
        <strain evidence="10 11">KCTC 52442</strain>
    </source>
</reference>
<protein>
    <recommendedName>
        <fullName evidence="5">Cyanophycinase</fullName>
        <ecNumber evidence="4">3.4.15.6</ecNumber>
    </recommendedName>
</protein>
<dbReference type="EMBL" id="JACOFU010000002">
    <property type="protein sequence ID" value="MBC3830771.1"/>
    <property type="molecule type" value="Genomic_DNA"/>
</dbReference>
<evidence type="ECO:0000313" key="10">
    <source>
        <dbReference type="EMBL" id="MBC3830771.1"/>
    </source>
</evidence>
<dbReference type="InterPro" id="IPR005320">
    <property type="entry name" value="Peptidase_S51"/>
</dbReference>
<evidence type="ECO:0000256" key="6">
    <source>
        <dbReference type="ARBA" id="ARBA00022670"/>
    </source>
</evidence>
<gene>
    <name evidence="10" type="ORF">H8K33_04565</name>
</gene>
<evidence type="ECO:0000256" key="8">
    <source>
        <dbReference type="ARBA" id="ARBA00022825"/>
    </source>
</evidence>
<evidence type="ECO:0000256" key="9">
    <source>
        <dbReference type="SAM" id="SignalP"/>
    </source>
</evidence>
<evidence type="ECO:0000256" key="1">
    <source>
        <dbReference type="ARBA" id="ARBA00001092"/>
    </source>
</evidence>
<dbReference type="EC" id="3.4.15.6" evidence="4"/>
<comment type="function">
    <text evidence="2">Exopeptidase that catalyzes the hydrolytic cleavage of multi-L-arginyl-poly-L-aspartic acid (cyanophycin; a water-insoluble reserve polymer) into aspartate-arginine dipeptides.</text>
</comment>
<sequence length="442" mass="47491">MLKLSKRTHFSHVTLTVYAFVIHALLFASPTHASNTQHTSSSARDVKGSLVIIGGALRADNAVVWETIVKQAGGKDGRIAIIPAASGNPQRAAEFAASALNSHGAVSFIVPLSTRYAETDASNTPDQIQKNPYWVAQIQQAQAVYFTGGDQAKITKALLDTNGKPSPMLEAIWSIYRQGGVIAGTSAGAAIMSTTMFSNAKSVLSTLKQGVTEENEIANGLGFIGNQVFIDQHLIIRGRFARMLPAMLKKSYVLGLGIDENTALLVTQQNTVEVVGYKGAILWDLSSAKTDSSQVEFNLQDARISYLSHGDQFNIATKKISPASDKQLITTPQSDDADQAPAFHPNMLANTAIVEAMSQLMESRQSYAKGLAFGDPGGDKGQLGYEFVLTKKADSRAYFSSSSGAEALTLINLGLDIQPVQMAKPLYHALDIQKNTHKMDKN</sequence>
<evidence type="ECO:0000256" key="2">
    <source>
        <dbReference type="ARBA" id="ARBA00002039"/>
    </source>
</evidence>
<accession>A0ABR6XMN3</accession>
<dbReference type="SUPFAM" id="SSF52317">
    <property type="entry name" value="Class I glutamine amidotransferase-like"/>
    <property type="match status" value="1"/>
</dbReference>
<keyword evidence="10" id="KW-0121">Carboxypeptidase</keyword>
<name>A0ABR6XMN3_9BURK</name>
<dbReference type="InterPro" id="IPR011811">
    <property type="entry name" value="Peptidase_S51_cyanophycinase"/>
</dbReference>
<dbReference type="Pfam" id="PF03575">
    <property type="entry name" value="Peptidase_S51"/>
    <property type="match status" value="1"/>
</dbReference>
<comment type="catalytic activity">
    <reaction evidence="1">
        <text>[L-4-(L-arginin-2-N-yl)aspartate](n) + H2O = [L-4-(L-arginin-2-N-yl)aspartate](n-1) + L-4-(L-arginin-2-N-yl)aspartate</text>
        <dbReference type="Rhea" id="RHEA:12845"/>
        <dbReference type="Rhea" id="RHEA-COMP:13728"/>
        <dbReference type="Rhea" id="RHEA-COMP:13734"/>
        <dbReference type="ChEBI" id="CHEBI:15377"/>
        <dbReference type="ChEBI" id="CHEBI:137986"/>
        <dbReference type="ChEBI" id="CHEBI:137991"/>
        <dbReference type="EC" id="3.4.15.6"/>
    </reaction>
</comment>
<feature type="chain" id="PRO_5046622605" description="Cyanophycinase" evidence="9">
    <location>
        <begin position="34"/>
        <end position="442"/>
    </location>
</feature>
<dbReference type="GO" id="GO:0008241">
    <property type="term" value="F:peptidyl-dipeptidase activity"/>
    <property type="evidence" value="ECO:0007669"/>
    <property type="project" value="UniProtKB-EC"/>
</dbReference>
<evidence type="ECO:0000313" key="11">
    <source>
        <dbReference type="Proteomes" id="UP000643610"/>
    </source>
</evidence>
<dbReference type="InterPro" id="IPR029062">
    <property type="entry name" value="Class_I_gatase-like"/>
</dbReference>
<dbReference type="GO" id="GO:0004180">
    <property type="term" value="F:carboxypeptidase activity"/>
    <property type="evidence" value="ECO:0007669"/>
    <property type="project" value="UniProtKB-KW"/>
</dbReference>
<keyword evidence="6" id="KW-0645">Protease</keyword>
<keyword evidence="7 10" id="KW-0378">Hydrolase</keyword>
<dbReference type="Gene3D" id="3.40.50.880">
    <property type="match status" value="1"/>
</dbReference>
<evidence type="ECO:0000256" key="7">
    <source>
        <dbReference type="ARBA" id="ARBA00022801"/>
    </source>
</evidence>
<comment type="caution">
    <text evidence="10">The sequence shown here is derived from an EMBL/GenBank/DDBJ whole genome shotgun (WGS) entry which is preliminary data.</text>
</comment>
<organism evidence="10 11">
    <name type="scientific">Undibacterium amnicola</name>
    <dbReference type="NCBI Taxonomy" id="1834038"/>
    <lineage>
        <taxon>Bacteria</taxon>
        <taxon>Pseudomonadati</taxon>
        <taxon>Pseudomonadota</taxon>
        <taxon>Betaproteobacteria</taxon>
        <taxon>Burkholderiales</taxon>
        <taxon>Oxalobacteraceae</taxon>
        <taxon>Undibacterium</taxon>
    </lineage>
</organism>
<proteinExistence type="inferred from homology"/>
<dbReference type="PANTHER" id="PTHR36175:SF1">
    <property type="entry name" value="CYANOPHYCINASE"/>
    <property type="match status" value="1"/>
</dbReference>
<keyword evidence="11" id="KW-1185">Reference proteome</keyword>
<evidence type="ECO:0000256" key="5">
    <source>
        <dbReference type="ARBA" id="ARBA00015719"/>
    </source>
</evidence>
<dbReference type="Proteomes" id="UP000643610">
    <property type="component" value="Unassembled WGS sequence"/>
</dbReference>
<dbReference type="CDD" id="cd03145">
    <property type="entry name" value="GAT1_cyanophycinase"/>
    <property type="match status" value="1"/>
</dbReference>
<dbReference type="PANTHER" id="PTHR36175">
    <property type="entry name" value="CYANOPHYCINASE"/>
    <property type="match status" value="1"/>
</dbReference>
<evidence type="ECO:0000256" key="4">
    <source>
        <dbReference type="ARBA" id="ARBA00013115"/>
    </source>
</evidence>
<keyword evidence="9" id="KW-0732">Signal</keyword>
<comment type="similarity">
    <text evidence="3">Belongs to the peptidase S51 family.</text>
</comment>
<keyword evidence="8" id="KW-0720">Serine protease</keyword>